<evidence type="ECO:0000256" key="1">
    <source>
        <dbReference type="ARBA" id="ARBA00004370"/>
    </source>
</evidence>
<feature type="region of interest" description="Disordered" evidence="5">
    <location>
        <begin position="402"/>
        <end position="482"/>
    </location>
</feature>
<dbReference type="GO" id="GO:0007165">
    <property type="term" value="P:signal transduction"/>
    <property type="evidence" value="ECO:0007669"/>
    <property type="project" value="UniProtKB-KW"/>
</dbReference>
<comment type="similarity">
    <text evidence="3">Belongs to the methyl-accepting chemotaxis (MCP) protein family.</text>
</comment>
<evidence type="ECO:0000259" key="8">
    <source>
        <dbReference type="PROSITE" id="PS50111"/>
    </source>
</evidence>
<feature type="domain" description="Methyl-accepting transducer" evidence="8">
    <location>
        <begin position="141"/>
        <end position="370"/>
    </location>
</feature>
<evidence type="ECO:0000256" key="3">
    <source>
        <dbReference type="ARBA" id="ARBA00029447"/>
    </source>
</evidence>
<evidence type="ECO:0000256" key="5">
    <source>
        <dbReference type="SAM" id="MobiDB-lite"/>
    </source>
</evidence>
<dbReference type="FunFam" id="1.10.287.950:FF:000001">
    <property type="entry name" value="Methyl-accepting chemotaxis sensory transducer"/>
    <property type="match status" value="1"/>
</dbReference>
<comment type="subcellular location">
    <subcellularLocation>
        <location evidence="1">Membrane</location>
    </subcellularLocation>
</comment>
<reference evidence="10" key="2">
    <citation type="journal article" date="2021" name="PeerJ">
        <title>Extensive microbial diversity within the chicken gut microbiome revealed by metagenomics and culture.</title>
        <authorList>
            <person name="Gilroy R."/>
            <person name="Ravi A."/>
            <person name="Getino M."/>
            <person name="Pursley I."/>
            <person name="Horton D.L."/>
            <person name="Alikhan N.F."/>
            <person name="Baker D."/>
            <person name="Gharbi K."/>
            <person name="Hall N."/>
            <person name="Watson M."/>
            <person name="Adriaenssens E.M."/>
            <person name="Foster-Nyarko E."/>
            <person name="Jarju S."/>
            <person name="Secka A."/>
            <person name="Antonio M."/>
            <person name="Oren A."/>
            <person name="Chaudhuri R.R."/>
            <person name="La Ragione R."/>
            <person name="Hildebrand F."/>
            <person name="Pallen M.J."/>
        </authorList>
    </citation>
    <scope>NUCLEOTIDE SEQUENCE</scope>
    <source>
        <strain evidence="10">CHK175-13533</strain>
    </source>
</reference>
<name>A0A9D3ABA8_9BURK</name>
<dbReference type="Gene3D" id="1.10.287.950">
    <property type="entry name" value="Methyl-accepting chemotaxis protein"/>
    <property type="match status" value="1"/>
</dbReference>
<evidence type="ECO:0000256" key="4">
    <source>
        <dbReference type="PROSITE-ProRule" id="PRU00284"/>
    </source>
</evidence>
<dbReference type="PROSITE" id="PS50885">
    <property type="entry name" value="HAMP"/>
    <property type="match status" value="1"/>
</dbReference>
<keyword evidence="6" id="KW-1133">Transmembrane helix</keyword>
<dbReference type="Pfam" id="PF00015">
    <property type="entry name" value="MCPsignal"/>
    <property type="match status" value="1"/>
</dbReference>
<dbReference type="SMART" id="SM00304">
    <property type="entry name" value="HAMP"/>
    <property type="match status" value="1"/>
</dbReference>
<feature type="signal peptide" evidence="7">
    <location>
        <begin position="1"/>
        <end position="24"/>
    </location>
</feature>
<feature type="chain" id="PRO_5038800665" evidence="7">
    <location>
        <begin position="25"/>
        <end position="482"/>
    </location>
</feature>
<dbReference type="PROSITE" id="PS50111">
    <property type="entry name" value="CHEMOTAXIS_TRANSDUC_2"/>
    <property type="match status" value="1"/>
</dbReference>
<keyword evidence="4" id="KW-0807">Transducer</keyword>
<evidence type="ECO:0000256" key="7">
    <source>
        <dbReference type="SAM" id="SignalP"/>
    </source>
</evidence>
<dbReference type="Proteomes" id="UP000783934">
    <property type="component" value="Unassembled WGS sequence"/>
</dbReference>
<feature type="domain" description="HAMP" evidence="9">
    <location>
        <begin position="84"/>
        <end position="136"/>
    </location>
</feature>
<dbReference type="SMART" id="SM00283">
    <property type="entry name" value="MA"/>
    <property type="match status" value="1"/>
</dbReference>
<dbReference type="GO" id="GO:0006935">
    <property type="term" value="P:chemotaxis"/>
    <property type="evidence" value="ECO:0007669"/>
    <property type="project" value="TreeGrafter"/>
</dbReference>
<feature type="transmembrane region" description="Helical" evidence="6">
    <location>
        <begin position="62"/>
        <end position="82"/>
    </location>
</feature>
<accession>A0A9D3ABA8</accession>
<evidence type="ECO:0000259" key="9">
    <source>
        <dbReference type="PROSITE" id="PS50885"/>
    </source>
</evidence>
<keyword evidence="6" id="KW-0472">Membrane</keyword>
<dbReference type="CDD" id="cd06225">
    <property type="entry name" value="HAMP"/>
    <property type="match status" value="1"/>
</dbReference>
<gene>
    <name evidence="11" type="ORF">GGR41_002219</name>
    <name evidence="10" type="ORF">K8U84_07110</name>
</gene>
<dbReference type="PANTHER" id="PTHR43531:SF14">
    <property type="entry name" value="METHYL-ACCEPTING CHEMOTAXIS PROTEIN I-RELATED"/>
    <property type="match status" value="1"/>
</dbReference>
<dbReference type="EMBL" id="JAATIZ010000004">
    <property type="protein sequence ID" value="NJB65964.1"/>
    <property type="molecule type" value="Genomic_DNA"/>
</dbReference>
<dbReference type="EMBL" id="DYTQ01000082">
    <property type="protein sequence ID" value="HJH24305.1"/>
    <property type="molecule type" value="Genomic_DNA"/>
</dbReference>
<dbReference type="CDD" id="cd11386">
    <property type="entry name" value="MCP_signal"/>
    <property type="match status" value="1"/>
</dbReference>
<keyword evidence="2" id="KW-0488">Methylation</keyword>
<dbReference type="GO" id="GO:0005886">
    <property type="term" value="C:plasma membrane"/>
    <property type="evidence" value="ECO:0007669"/>
    <property type="project" value="TreeGrafter"/>
</dbReference>
<dbReference type="InterPro" id="IPR051310">
    <property type="entry name" value="MCP_chemotaxis"/>
</dbReference>
<feature type="compositionally biased region" description="Polar residues" evidence="5">
    <location>
        <begin position="402"/>
        <end position="418"/>
    </location>
</feature>
<dbReference type="RefSeq" id="WP_229711202.1">
    <property type="nucleotide sequence ID" value="NZ_BMCQ01000005.1"/>
</dbReference>
<reference evidence="10" key="3">
    <citation type="submission" date="2021-09" db="EMBL/GenBank/DDBJ databases">
        <authorList>
            <person name="Gilroy R."/>
        </authorList>
    </citation>
    <scope>NUCLEOTIDE SEQUENCE</scope>
    <source>
        <strain evidence="10">CHK175-13533</strain>
    </source>
</reference>
<proteinExistence type="inferred from homology"/>
<evidence type="ECO:0000313" key="12">
    <source>
        <dbReference type="Proteomes" id="UP000700248"/>
    </source>
</evidence>
<evidence type="ECO:0000313" key="11">
    <source>
        <dbReference type="EMBL" id="NJB65964.1"/>
    </source>
</evidence>
<dbReference type="GO" id="GO:0004888">
    <property type="term" value="F:transmembrane signaling receptor activity"/>
    <property type="evidence" value="ECO:0007669"/>
    <property type="project" value="TreeGrafter"/>
</dbReference>
<keyword evidence="13" id="KW-1185">Reference proteome</keyword>
<evidence type="ECO:0000256" key="2">
    <source>
        <dbReference type="ARBA" id="ARBA00022481"/>
    </source>
</evidence>
<evidence type="ECO:0000313" key="13">
    <source>
        <dbReference type="Proteomes" id="UP000783934"/>
    </source>
</evidence>
<protein>
    <submittedName>
        <fullName evidence="10 11">Methyl-accepting chemotaxis protein</fullName>
    </submittedName>
</protein>
<dbReference type="AlphaFoldDB" id="A0A9D3ABA8"/>
<dbReference type="Proteomes" id="UP000700248">
    <property type="component" value="Unassembled WGS sequence"/>
</dbReference>
<dbReference type="SUPFAM" id="SSF58104">
    <property type="entry name" value="Methyl-accepting chemotaxis protein (MCP) signaling domain"/>
    <property type="match status" value="1"/>
</dbReference>
<keyword evidence="7" id="KW-0732">Signal</keyword>
<evidence type="ECO:0000313" key="10">
    <source>
        <dbReference type="EMBL" id="HJH24305.1"/>
    </source>
</evidence>
<keyword evidence="11" id="KW-0675">Receptor</keyword>
<organism evidence="10 12">
    <name type="scientific">Paenalcaligenes hominis</name>
    <dbReference type="NCBI Taxonomy" id="643674"/>
    <lineage>
        <taxon>Bacteria</taxon>
        <taxon>Pseudomonadati</taxon>
        <taxon>Pseudomonadota</taxon>
        <taxon>Betaproteobacteria</taxon>
        <taxon>Burkholderiales</taxon>
        <taxon>Alcaligenaceae</taxon>
        <taxon>Paenalcaligenes</taxon>
    </lineage>
</organism>
<dbReference type="InterPro" id="IPR003660">
    <property type="entry name" value="HAMP_dom"/>
</dbReference>
<keyword evidence="6" id="KW-0812">Transmembrane</keyword>
<reference evidence="11 13" key="1">
    <citation type="submission" date="2020-03" db="EMBL/GenBank/DDBJ databases">
        <title>Genomic Encyclopedia of Type Strains, Phase IV (KMG-IV): sequencing the most valuable type-strain genomes for metagenomic binning, comparative biology and taxonomic classification.</title>
        <authorList>
            <person name="Goeker M."/>
        </authorList>
    </citation>
    <scope>NUCLEOTIDE SEQUENCE [LARGE SCALE GENOMIC DNA]</scope>
    <source>
        <strain evidence="11 13">DSM 26613</strain>
    </source>
</reference>
<sequence>MLNNLKLRHLFALLMVLIVASATAIVAVAMTQMQAVVAQLQTASVSKGVLGAAQSSYTTTLVVGGIALAVLVVFSVAAFLLVNGRILKPLHFLATHFESIAKGDLTQRITRKSNNEIGQVFGSLQHMQDSLIKTFSHIRVSAAQLHAGNEGIAEGNSSLTARIEEQAAALQQTATSMEQLSSTVRQNADNAHQANQLAVTASNVAQRGGQAVGEVVSTMQGISASSSKIADIVGVIDSIAFQTNILALNAAVEAARAGEQGRGFAVVASEVRALAQRSAQAAREITGLIDDSVGKVNEGSGQVERAGATMQEIVDSVKRVTDIMGEISAATIEQSSGIDQVNLAISSMDSSTTYNAERVDETARSAIEMSKQSQALYEALNAYQLPESQIIDIEAQVKSQRAQTQKKAPLPHSTQSLTAKRALPPKAINSAKPAELSSVKKSHADIPGMNASSGTGKDAKLLRPDLSGSKKTASAEDDWVEF</sequence>
<dbReference type="InterPro" id="IPR004089">
    <property type="entry name" value="MCPsignal_dom"/>
</dbReference>
<evidence type="ECO:0000256" key="6">
    <source>
        <dbReference type="SAM" id="Phobius"/>
    </source>
</evidence>
<dbReference type="PANTHER" id="PTHR43531">
    <property type="entry name" value="PROTEIN ICFG"/>
    <property type="match status" value="1"/>
</dbReference>
<dbReference type="Pfam" id="PF00672">
    <property type="entry name" value="HAMP"/>
    <property type="match status" value="1"/>
</dbReference>
<comment type="caution">
    <text evidence="10">The sequence shown here is derived from an EMBL/GenBank/DDBJ whole genome shotgun (WGS) entry which is preliminary data.</text>
</comment>